<dbReference type="SUPFAM" id="SSF51905">
    <property type="entry name" value="FAD/NAD(P)-binding domain"/>
    <property type="match status" value="2"/>
</dbReference>
<feature type="domain" description="FAD/NAD(P)-binding" evidence="5">
    <location>
        <begin position="5"/>
        <end position="282"/>
    </location>
</feature>
<evidence type="ECO:0000313" key="6">
    <source>
        <dbReference type="EMBL" id="CAK9439548.1"/>
    </source>
</evidence>
<keyword evidence="3" id="KW-0274">FAD</keyword>
<dbReference type="PANTHER" id="PTHR43735">
    <property type="entry name" value="APOPTOSIS-INDUCING FACTOR 1"/>
    <property type="match status" value="1"/>
</dbReference>
<sequence length="368" mass="39927">MSQPKQVVIVGGSYAAISALKTIAASTKTQLSITVVAPSTKSFFNVAAPRLLVDPSLIPQTLFSLEETIQKSTELTIHESRFIHASADSLDLDQNELTIKTSDGKKEILRYDYLVIASGARSISPAWKLNHEKDYQYAVDEIEKLSSAIKDASSIAIVGGGPTGVETAGELATAYKNKHITLYTGSPAPLSAQLPNHSKSTIAKLEKLGVEIINDQRVTRTSTGVSYDGKSKDYDVVLEAQQLYPNTEFVPAAHLDSSKFLITDEHLRVPKHHNVLALGDVLSLGARSIVDLSYVQKPVFEKTVAREIGGDQRVQLKKYQRAGSVTILVPLGPSGGVGSISGWSVPSFLVWLTKARDYMIPRAKNLLE</sequence>
<comment type="similarity">
    <text evidence="1">Belongs to the FAD-dependent oxidoreductase family.</text>
</comment>
<dbReference type="EMBL" id="OZ022408">
    <property type="protein sequence ID" value="CAK9439548.1"/>
    <property type="molecule type" value="Genomic_DNA"/>
</dbReference>
<evidence type="ECO:0000256" key="1">
    <source>
        <dbReference type="ARBA" id="ARBA00006442"/>
    </source>
</evidence>
<keyword evidence="2" id="KW-0285">Flavoprotein</keyword>
<dbReference type="PRINTS" id="PR00368">
    <property type="entry name" value="FADPNR"/>
</dbReference>
<name>A0ABP0ZND7_9ASCO</name>
<dbReference type="RefSeq" id="XP_066830586.1">
    <property type="nucleotide sequence ID" value="XM_066973781.1"/>
</dbReference>
<evidence type="ECO:0000256" key="4">
    <source>
        <dbReference type="ARBA" id="ARBA00023002"/>
    </source>
</evidence>
<evidence type="ECO:0000313" key="7">
    <source>
        <dbReference type="Proteomes" id="UP001497383"/>
    </source>
</evidence>
<dbReference type="Gene3D" id="3.50.50.100">
    <property type="match status" value="1"/>
</dbReference>
<reference evidence="6 7" key="1">
    <citation type="submission" date="2024-03" db="EMBL/GenBank/DDBJ databases">
        <authorList>
            <person name="Brejova B."/>
        </authorList>
    </citation>
    <scope>NUCLEOTIDE SEQUENCE [LARGE SCALE GENOMIC DNA]</scope>
    <source>
        <strain evidence="6 7">CBS 14171</strain>
    </source>
</reference>
<proteinExistence type="inferred from homology"/>
<evidence type="ECO:0000256" key="3">
    <source>
        <dbReference type="ARBA" id="ARBA00022827"/>
    </source>
</evidence>
<protein>
    <recommendedName>
        <fullName evidence="5">FAD/NAD(P)-binding domain-containing protein</fullName>
    </recommendedName>
</protein>
<dbReference type="Proteomes" id="UP001497383">
    <property type="component" value="Chromosome 4"/>
</dbReference>
<organism evidence="6 7">
    <name type="scientific">Lodderomyces beijingensis</name>
    <dbReference type="NCBI Taxonomy" id="1775926"/>
    <lineage>
        <taxon>Eukaryota</taxon>
        <taxon>Fungi</taxon>
        <taxon>Dikarya</taxon>
        <taxon>Ascomycota</taxon>
        <taxon>Saccharomycotina</taxon>
        <taxon>Pichiomycetes</taxon>
        <taxon>Debaryomycetaceae</taxon>
        <taxon>Candida/Lodderomyces clade</taxon>
        <taxon>Lodderomyces</taxon>
    </lineage>
</organism>
<keyword evidence="7" id="KW-1185">Reference proteome</keyword>
<dbReference type="Pfam" id="PF07992">
    <property type="entry name" value="Pyr_redox_2"/>
    <property type="match status" value="1"/>
</dbReference>
<evidence type="ECO:0000256" key="2">
    <source>
        <dbReference type="ARBA" id="ARBA00022630"/>
    </source>
</evidence>
<dbReference type="GeneID" id="92208844"/>
<evidence type="ECO:0000259" key="5">
    <source>
        <dbReference type="Pfam" id="PF07992"/>
    </source>
</evidence>
<keyword evidence="4" id="KW-0560">Oxidoreductase</keyword>
<accession>A0ABP0ZND7</accession>
<dbReference type="InterPro" id="IPR023753">
    <property type="entry name" value="FAD/NAD-binding_dom"/>
</dbReference>
<gene>
    <name evidence="6" type="ORF">LODBEIA_P36480</name>
</gene>
<dbReference type="PANTHER" id="PTHR43735:SF3">
    <property type="entry name" value="FERROPTOSIS SUPPRESSOR PROTEIN 1"/>
    <property type="match status" value="1"/>
</dbReference>
<dbReference type="InterPro" id="IPR036188">
    <property type="entry name" value="FAD/NAD-bd_sf"/>
</dbReference>